<evidence type="ECO:0000313" key="2">
    <source>
        <dbReference type="EMBL" id="KAH6673947.1"/>
    </source>
</evidence>
<evidence type="ECO:0000313" key="3">
    <source>
        <dbReference type="Proteomes" id="UP000770015"/>
    </source>
</evidence>
<dbReference type="Proteomes" id="UP000770015">
    <property type="component" value="Unassembled WGS sequence"/>
</dbReference>
<comment type="caution">
    <text evidence="2">The sequence shown here is derived from an EMBL/GenBank/DDBJ whole genome shotgun (WGS) entry which is preliminary data.</text>
</comment>
<dbReference type="PANTHER" id="PTHR24148:SF64">
    <property type="entry name" value="HETEROKARYON INCOMPATIBILITY DOMAIN-CONTAINING PROTEIN"/>
    <property type="match status" value="1"/>
</dbReference>
<dbReference type="OrthoDB" id="2157530at2759"/>
<dbReference type="AlphaFoldDB" id="A0A9P9A8K4"/>
<feature type="domain" description="Heterokaryon incompatibility" evidence="1">
    <location>
        <begin position="47"/>
        <end position="196"/>
    </location>
</feature>
<name>A0A9P9A8K4_9PEZI</name>
<dbReference type="InterPro" id="IPR052895">
    <property type="entry name" value="HetReg/Transcr_Mod"/>
</dbReference>
<reference evidence="2" key="1">
    <citation type="journal article" date="2021" name="Nat. Commun.">
        <title>Genetic determinants of endophytism in the Arabidopsis root mycobiome.</title>
        <authorList>
            <person name="Mesny F."/>
            <person name="Miyauchi S."/>
            <person name="Thiergart T."/>
            <person name="Pickel B."/>
            <person name="Atanasova L."/>
            <person name="Karlsson M."/>
            <person name="Huettel B."/>
            <person name="Barry K.W."/>
            <person name="Haridas S."/>
            <person name="Chen C."/>
            <person name="Bauer D."/>
            <person name="Andreopoulos W."/>
            <person name="Pangilinan J."/>
            <person name="LaButti K."/>
            <person name="Riley R."/>
            <person name="Lipzen A."/>
            <person name="Clum A."/>
            <person name="Drula E."/>
            <person name="Henrissat B."/>
            <person name="Kohler A."/>
            <person name="Grigoriev I.V."/>
            <person name="Martin F.M."/>
            <person name="Hacquard S."/>
        </authorList>
    </citation>
    <scope>NUCLEOTIDE SEQUENCE</scope>
    <source>
        <strain evidence="2">MPI-SDFR-AT-0117</strain>
    </source>
</reference>
<dbReference type="EMBL" id="JAGSXJ010000026">
    <property type="protein sequence ID" value="KAH6673947.1"/>
    <property type="molecule type" value="Genomic_DNA"/>
</dbReference>
<keyword evidence="3" id="KW-1185">Reference proteome</keyword>
<proteinExistence type="predicted"/>
<gene>
    <name evidence="2" type="ORF">F5X68DRAFT_246704</name>
</gene>
<dbReference type="PANTHER" id="PTHR24148">
    <property type="entry name" value="ANKYRIN REPEAT DOMAIN-CONTAINING PROTEIN 39 HOMOLOG-RELATED"/>
    <property type="match status" value="1"/>
</dbReference>
<accession>A0A9P9A8K4</accession>
<dbReference type="InterPro" id="IPR010730">
    <property type="entry name" value="HET"/>
</dbReference>
<sequence>MATPLVHRSLRDNVLNLRLVKLHPATDATDTLKLDVEEHTRASAPPYEALSYAWGTEDAGGSVSISNQTVAVSETVETALRHLRLESVPRWLWIDQLCINQADDAEKSHQVGQMHLIYAEAIQALAWLGPGNDEVGFLFHKIRETVKLLAQNDLETLEKIYQPTNDEGANILDRVMRAFDDLCARSYWARVWIVQEFTVARHVVIVCGKHSIDANKITRLFLRTLLPGPRFPGDGLDDGQTESVEQLQLRRKAANANIAAGSPSGFLRGHIHDVYMYQTLRSGHVQWLLLHRYAWWRSHVEIGGPVEVETRVRGHESLLNVMDMSQVPWAGYCFRGATDDRDRVFAMLNLALDKEQFSEFPDYSISAAHTYYLVARRCLELGHHKLLAYNQFPKRMDSLPSWVPDWSGPNAKPMLWQIARSARD</sequence>
<protein>
    <submittedName>
        <fullName evidence="2">Heterokaryon incompatibility protein-domain-containing protein</fullName>
    </submittedName>
</protein>
<dbReference type="Pfam" id="PF06985">
    <property type="entry name" value="HET"/>
    <property type="match status" value="1"/>
</dbReference>
<organism evidence="2 3">
    <name type="scientific">Plectosphaerella plurivora</name>
    <dbReference type="NCBI Taxonomy" id="936078"/>
    <lineage>
        <taxon>Eukaryota</taxon>
        <taxon>Fungi</taxon>
        <taxon>Dikarya</taxon>
        <taxon>Ascomycota</taxon>
        <taxon>Pezizomycotina</taxon>
        <taxon>Sordariomycetes</taxon>
        <taxon>Hypocreomycetidae</taxon>
        <taxon>Glomerellales</taxon>
        <taxon>Plectosphaerellaceae</taxon>
        <taxon>Plectosphaerella</taxon>
    </lineage>
</organism>
<evidence type="ECO:0000259" key="1">
    <source>
        <dbReference type="Pfam" id="PF06985"/>
    </source>
</evidence>